<organism evidence="1 2">
    <name type="scientific">Candidatus Methylumidiphilus alinenensis</name>
    <dbReference type="NCBI Taxonomy" id="2202197"/>
    <lineage>
        <taxon>Bacteria</taxon>
        <taxon>Pseudomonadati</taxon>
        <taxon>Pseudomonadota</taxon>
        <taxon>Gammaproteobacteria</taxon>
        <taxon>Methylococcales</taxon>
        <taxon>Candidatus Methylumidiphilus</taxon>
    </lineage>
</organism>
<name>A0A2W4Q9Z3_9GAMM</name>
<accession>A0A2W4Q9Z3</accession>
<protein>
    <submittedName>
        <fullName evidence="1">Uncharacterized protein</fullName>
    </submittedName>
</protein>
<sequence>MLQRTRPPGRIVLGRQEEQQALLLNLSARKFGALIPAQQRRVEQTESETLLPWTDLVLFTTMVEKALC</sequence>
<evidence type="ECO:0000313" key="2">
    <source>
        <dbReference type="Proteomes" id="UP000249396"/>
    </source>
</evidence>
<comment type="caution">
    <text evidence="1">The sequence shown here is derived from an EMBL/GenBank/DDBJ whole genome shotgun (WGS) entry which is preliminary data.</text>
</comment>
<evidence type="ECO:0000313" key="1">
    <source>
        <dbReference type="EMBL" id="PZN69093.1"/>
    </source>
</evidence>
<dbReference type="EMBL" id="QJPH01000587">
    <property type="protein sequence ID" value="PZN69093.1"/>
    <property type="molecule type" value="Genomic_DNA"/>
</dbReference>
<proteinExistence type="predicted"/>
<dbReference type="AlphaFoldDB" id="A0A2W4Q9Z3"/>
<gene>
    <name evidence="1" type="ORF">DM484_30295</name>
</gene>
<dbReference type="Proteomes" id="UP000249396">
    <property type="component" value="Unassembled WGS sequence"/>
</dbReference>
<reference evidence="1 2" key="1">
    <citation type="journal article" date="2018" name="Aquat. Microb. Ecol.">
        <title>Gammaproteobacterial methanotrophs dominate.</title>
        <authorList>
            <person name="Rissanen A.J."/>
            <person name="Saarenheimo J."/>
            <person name="Tiirola M."/>
            <person name="Peura S."/>
            <person name="Aalto S.L."/>
            <person name="Karvinen A."/>
            <person name="Nykanen H."/>
        </authorList>
    </citation>
    <scope>NUCLEOTIDE SEQUENCE [LARGE SCALE GENOMIC DNA]</scope>
    <source>
        <strain evidence="1">AMbin10</strain>
    </source>
</reference>